<organism evidence="2 3">
    <name type="scientific">Chitinophaga barathri</name>
    <dbReference type="NCBI Taxonomy" id="1647451"/>
    <lineage>
        <taxon>Bacteria</taxon>
        <taxon>Pseudomonadati</taxon>
        <taxon>Bacteroidota</taxon>
        <taxon>Chitinophagia</taxon>
        <taxon>Chitinophagales</taxon>
        <taxon>Chitinophagaceae</taxon>
        <taxon>Chitinophaga</taxon>
    </lineage>
</organism>
<evidence type="ECO:0008006" key="4">
    <source>
        <dbReference type="Google" id="ProtNLM"/>
    </source>
</evidence>
<dbReference type="Proteomes" id="UP000279089">
    <property type="component" value="Unassembled WGS sequence"/>
</dbReference>
<dbReference type="EMBL" id="RMBX01000008">
    <property type="protein sequence ID" value="RPD40239.1"/>
    <property type="molecule type" value="Genomic_DNA"/>
</dbReference>
<accession>A0A3N4MKX2</accession>
<protein>
    <recommendedName>
        <fullName evidence="4">DUF4348 domain-containing protein</fullName>
    </recommendedName>
</protein>
<proteinExistence type="predicted"/>
<feature type="signal peptide" evidence="1">
    <location>
        <begin position="1"/>
        <end position="24"/>
    </location>
</feature>
<dbReference type="OrthoDB" id="669872at2"/>
<keyword evidence="3" id="KW-1185">Reference proteome</keyword>
<dbReference type="RefSeq" id="WP_120517606.1">
    <property type="nucleotide sequence ID" value="NZ_QXZY01000009.1"/>
</dbReference>
<reference evidence="3" key="1">
    <citation type="submission" date="2018-11" db="EMBL/GenBank/DDBJ databases">
        <title>Chitinophaga lutea sp.nov., isolate from arsenic contaminated soil.</title>
        <authorList>
            <person name="Zong Y."/>
        </authorList>
    </citation>
    <scope>NUCLEOTIDE SEQUENCE [LARGE SCALE GENOMIC DNA]</scope>
    <source>
        <strain evidence="3">YLT18</strain>
    </source>
</reference>
<evidence type="ECO:0000313" key="3">
    <source>
        <dbReference type="Proteomes" id="UP000279089"/>
    </source>
</evidence>
<sequence length="143" mass="16334">MKKSLLSLAMCLCLLVVKAQPASAPEVKEFEAFWKKLYTAIVKKDYNAVCQYIEFPLVVKKSLADTSVQTIGRQEFPGFFSVYLEMPAKDDFINKYGMLRARKALSEDDKTMVDEDSATIEDFEFQKVDGQWKLVYVYATDNG</sequence>
<gene>
    <name evidence="2" type="ORF">EG028_16455</name>
</gene>
<name>A0A3N4MKX2_9BACT</name>
<dbReference type="AlphaFoldDB" id="A0A3N4MKX2"/>
<keyword evidence="1" id="KW-0732">Signal</keyword>
<evidence type="ECO:0000313" key="2">
    <source>
        <dbReference type="EMBL" id="RPD40239.1"/>
    </source>
</evidence>
<feature type="chain" id="PRO_5018147747" description="DUF4348 domain-containing protein" evidence="1">
    <location>
        <begin position="25"/>
        <end position="143"/>
    </location>
</feature>
<comment type="caution">
    <text evidence="2">The sequence shown here is derived from an EMBL/GenBank/DDBJ whole genome shotgun (WGS) entry which is preliminary data.</text>
</comment>
<evidence type="ECO:0000256" key="1">
    <source>
        <dbReference type="SAM" id="SignalP"/>
    </source>
</evidence>